<evidence type="ECO:0000313" key="2">
    <source>
        <dbReference type="EMBL" id="KAF7717203.1"/>
    </source>
</evidence>
<dbReference type="EMBL" id="WIWV01000030">
    <property type="protein sequence ID" value="KAF7717203.1"/>
    <property type="molecule type" value="Genomic_DNA"/>
</dbReference>
<gene>
    <name evidence="2" type="ORF">PECM_004737</name>
</gene>
<feature type="region of interest" description="Disordered" evidence="1">
    <location>
        <begin position="1"/>
        <end position="34"/>
    </location>
</feature>
<name>A0A8J8WIC8_9EURO</name>
<feature type="compositionally biased region" description="Polar residues" evidence="1">
    <location>
        <begin position="21"/>
        <end position="34"/>
    </location>
</feature>
<protein>
    <submittedName>
        <fullName evidence="2">Uncharacterized protein</fullName>
    </submittedName>
</protein>
<dbReference type="Proteomes" id="UP000631181">
    <property type="component" value="Unassembled WGS sequence"/>
</dbReference>
<evidence type="ECO:0000256" key="1">
    <source>
        <dbReference type="SAM" id="MobiDB-lite"/>
    </source>
</evidence>
<reference evidence="2" key="1">
    <citation type="journal article" date="2020" name="Front. Microbiol.">
        <title>Gene regulatory networks of Penicillium echinulatum 2HH and Penicillium oxalicum 114-2 inferred by a computational biology approach.</title>
        <authorList>
            <person name="Lenz A.R."/>
            <person name="Galan-Vasquez E."/>
            <person name="Balbinot E."/>
            <person name="De Abreu F.P."/>
            <person name="De Oliveira N.S."/>
            <person name="Da Rosa L.O."/>
            <person name="De Avila E Silva S."/>
            <person name="Camassola M."/>
            <person name="Dillon A.J.P."/>
            <person name="Perez-Rueda E."/>
        </authorList>
    </citation>
    <scope>NUCLEOTIDE SEQUENCE</scope>
    <source>
        <strain evidence="2">S1M29</strain>
    </source>
</reference>
<keyword evidence="3" id="KW-1185">Reference proteome</keyword>
<accession>A0A8J8WIC8</accession>
<dbReference type="AlphaFoldDB" id="A0A8J8WIC8"/>
<comment type="caution">
    <text evidence="2">The sequence shown here is derived from an EMBL/GenBank/DDBJ whole genome shotgun (WGS) entry which is preliminary data.</text>
</comment>
<sequence>MPRASKPPQAKPLSPRMMINTPVSMNTPTPSASYTSIPLASETATMNPATQGNLVTAESELPNHVKHVNHCLELCSLEAQTCNIAVPNDDQFCRDTYTGCMERCRPDDFQ</sequence>
<organism evidence="2 3">
    <name type="scientific">Penicillium ucsense</name>
    <dbReference type="NCBI Taxonomy" id="2839758"/>
    <lineage>
        <taxon>Eukaryota</taxon>
        <taxon>Fungi</taxon>
        <taxon>Dikarya</taxon>
        <taxon>Ascomycota</taxon>
        <taxon>Pezizomycotina</taxon>
        <taxon>Eurotiomycetes</taxon>
        <taxon>Eurotiomycetidae</taxon>
        <taxon>Eurotiales</taxon>
        <taxon>Aspergillaceae</taxon>
        <taxon>Penicillium</taxon>
    </lineage>
</organism>
<proteinExistence type="predicted"/>
<dbReference type="OrthoDB" id="4477950at2759"/>
<evidence type="ECO:0000313" key="3">
    <source>
        <dbReference type="Proteomes" id="UP000631181"/>
    </source>
</evidence>